<dbReference type="SUPFAM" id="SSF52058">
    <property type="entry name" value="L domain-like"/>
    <property type="match status" value="1"/>
</dbReference>
<feature type="domain" description="F-box" evidence="1">
    <location>
        <begin position="22"/>
        <end position="70"/>
    </location>
</feature>
<dbReference type="CDD" id="cd22160">
    <property type="entry name" value="F-box_AtFBL13-like"/>
    <property type="match status" value="1"/>
</dbReference>
<dbReference type="PANTHER" id="PTHR34223">
    <property type="entry name" value="OS11G0201299 PROTEIN"/>
    <property type="match status" value="1"/>
</dbReference>
<dbReference type="InterPro" id="IPR036047">
    <property type="entry name" value="F-box-like_dom_sf"/>
</dbReference>
<organism evidence="2 3">
    <name type="scientific">Linum trigynum</name>
    <dbReference type="NCBI Taxonomy" id="586398"/>
    <lineage>
        <taxon>Eukaryota</taxon>
        <taxon>Viridiplantae</taxon>
        <taxon>Streptophyta</taxon>
        <taxon>Embryophyta</taxon>
        <taxon>Tracheophyta</taxon>
        <taxon>Spermatophyta</taxon>
        <taxon>Magnoliopsida</taxon>
        <taxon>eudicotyledons</taxon>
        <taxon>Gunneridae</taxon>
        <taxon>Pentapetalae</taxon>
        <taxon>rosids</taxon>
        <taxon>fabids</taxon>
        <taxon>Malpighiales</taxon>
        <taxon>Linaceae</taxon>
        <taxon>Linum</taxon>
    </lineage>
</organism>
<accession>A0AAV2EJY0</accession>
<dbReference type="AlphaFoldDB" id="A0AAV2EJY0"/>
<proteinExistence type="predicted"/>
<dbReference type="InterPro" id="IPR001810">
    <property type="entry name" value="F-box_dom"/>
</dbReference>
<dbReference type="SMART" id="SM00256">
    <property type="entry name" value="FBOX"/>
    <property type="match status" value="1"/>
</dbReference>
<evidence type="ECO:0000259" key="1">
    <source>
        <dbReference type="PROSITE" id="PS50181"/>
    </source>
</evidence>
<dbReference type="InterPro" id="IPR053781">
    <property type="entry name" value="F-box_AtFBL13-like"/>
</dbReference>
<dbReference type="PANTHER" id="PTHR34223:SF51">
    <property type="entry name" value="OS06G0556300 PROTEIN"/>
    <property type="match status" value="1"/>
</dbReference>
<dbReference type="Pfam" id="PF00646">
    <property type="entry name" value="F-box"/>
    <property type="match status" value="1"/>
</dbReference>
<sequence>MAEVSTPFRKKLKTSHHQRQEIDVVSNLPDHILHYILSFLDMKLTVQTSIVSKRWRFLWTGISVLNFNRYPFRTMEGFMEHVGKLLSLRSKHGSAAAVSSISFDFGKRPGVRSASLMLDARRNNHDGASGSPGVSENHLYMAGHFKTIEMAASIMTSGGYGSLETLKLKAALLESAAFPLGFKFVTNLELHHCRFYFSSDPFADLPWLKYLKLHDCLPVQGRLLKVSVPQLLRLDIRFYDSDIKGIEVSALELKSFRFCGPVMQLVELNLPSLDSADIRLAWDVLLDKRRECMSLLRGLHNVKSLNLRFDKSLHGMNWKPREFPLTAMKRLMESENSHFTSLERLRVQYPQKPPRVPRHVLRYFLGSSPEGKSTKFKWHNDIKAGKLLKSQLFREQEVPLSNTLRESNLVVDPFTECEHIIESKMSISKPFPRLM</sequence>
<evidence type="ECO:0000313" key="3">
    <source>
        <dbReference type="Proteomes" id="UP001497516"/>
    </source>
</evidence>
<dbReference type="InterPro" id="IPR053197">
    <property type="entry name" value="F-box_SCFL_complex_component"/>
</dbReference>
<gene>
    <name evidence="2" type="ORF">LTRI10_LOCUS26973</name>
</gene>
<reference evidence="2 3" key="1">
    <citation type="submission" date="2024-04" db="EMBL/GenBank/DDBJ databases">
        <authorList>
            <person name="Fracassetti M."/>
        </authorList>
    </citation>
    <scope>NUCLEOTIDE SEQUENCE [LARGE SCALE GENOMIC DNA]</scope>
</reference>
<dbReference type="EMBL" id="OZ034817">
    <property type="protein sequence ID" value="CAL1385868.1"/>
    <property type="molecule type" value="Genomic_DNA"/>
</dbReference>
<name>A0AAV2EJY0_9ROSI</name>
<dbReference type="PROSITE" id="PS50181">
    <property type="entry name" value="FBOX"/>
    <property type="match status" value="1"/>
</dbReference>
<dbReference type="Proteomes" id="UP001497516">
    <property type="component" value="Chromosome 4"/>
</dbReference>
<keyword evidence="3" id="KW-1185">Reference proteome</keyword>
<dbReference type="SUPFAM" id="SSF81383">
    <property type="entry name" value="F-box domain"/>
    <property type="match status" value="1"/>
</dbReference>
<protein>
    <recommendedName>
        <fullName evidence="1">F-box domain-containing protein</fullName>
    </recommendedName>
</protein>
<dbReference type="Gene3D" id="1.20.1280.50">
    <property type="match status" value="1"/>
</dbReference>
<evidence type="ECO:0000313" key="2">
    <source>
        <dbReference type="EMBL" id="CAL1385868.1"/>
    </source>
</evidence>